<sequence>MTMQQKKHVLIAGGGIGGLTAALALLRRGFDVSVFEQAQELKEIGAGVQLGPNGVRVLYELGLEEPAKRLGVDAQAKEVRVWNTGKTWPLFNLGKESMDRYGVPYLMMHRADLHSMLLEAVREIKPDACMVNSRVAGFEQDADGVTLILQDGRRIRGDVLVGADGLHSATRKAMFGPDQPKFTGGCCWRGIIDIERLPEHLRRPVGVNWIGPNGHVILYPLRSGRLLNFVGHVERDDWAGESWTEEGSVDELRADYAGWHNDIQTIVGQIETPYKWALFLREPLPQWTKGRVTLMGDACHATLPYLAQGANMAIEDGMVLARALSQFDDVPEALQRYEKARKERTTQIVRKSSENLGRFHNHALLNPDTADDYVNTEWASEKIRDRYEWILSYDAVNVPLD</sequence>
<dbReference type="SUPFAM" id="SSF51905">
    <property type="entry name" value="FAD/NAD(P)-binding domain"/>
    <property type="match status" value="1"/>
</dbReference>
<dbReference type="GO" id="GO:0071949">
    <property type="term" value="F:FAD binding"/>
    <property type="evidence" value="ECO:0007669"/>
    <property type="project" value="InterPro"/>
</dbReference>
<keyword evidence="5 7" id="KW-0503">Monooxygenase</keyword>
<proteinExistence type="predicted"/>
<dbReference type="PRINTS" id="PR00420">
    <property type="entry name" value="RNGMNOXGNASE"/>
</dbReference>
<keyword evidence="3" id="KW-0274">FAD</keyword>
<dbReference type="EMBL" id="JACCEM010000005">
    <property type="protein sequence ID" value="NYT49662.1"/>
    <property type="molecule type" value="Genomic_DNA"/>
</dbReference>
<dbReference type="Gene3D" id="3.50.50.60">
    <property type="entry name" value="FAD/NAD(P)-binding domain"/>
    <property type="match status" value="1"/>
</dbReference>
<organism evidence="7 8">
    <name type="scientific">Parapusillimonas granuli</name>
    <dbReference type="NCBI Taxonomy" id="380911"/>
    <lineage>
        <taxon>Bacteria</taxon>
        <taxon>Pseudomonadati</taxon>
        <taxon>Pseudomonadota</taxon>
        <taxon>Betaproteobacteria</taxon>
        <taxon>Burkholderiales</taxon>
        <taxon>Alcaligenaceae</taxon>
        <taxon>Parapusillimonas</taxon>
    </lineage>
</organism>
<dbReference type="SUPFAM" id="SSF54373">
    <property type="entry name" value="FAD-linked reductases, C-terminal domain"/>
    <property type="match status" value="1"/>
</dbReference>
<keyword evidence="4" id="KW-0560">Oxidoreductase</keyword>
<comment type="cofactor">
    <cofactor evidence="1">
        <name>FAD</name>
        <dbReference type="ChEBI" id="CHEBI:57692"/>
    </cofactor>
</comment>
<evidence type="ECO:0000259" key="6">
    <source>
        <dbReference type="Pfam" id="PF01494"/>
    </source>
</evidence>
<keyword evidence="8" id="KW-1185">Reference proteome</keyword>
<keyword evidence="2" id="KW-0285">Flavoprotein</keyword>
<dbReference type="Pfam" id="PF01494">
    <property type="entry name" value="FAD_binding_3"/>
    <property type="match status" value="1"/>
</dbReference>
<dbReference type="AlphaFoldDB" id="A0A853G1A2"/>
<dbReference type="InterPro" id="IPR050493">
    <property type="entry name" value="FAD-dep_Monooxygenase_BioMet"/>
</dbReference>
<feature type="domain" description="FAD-binding" evidence="6">
    <location>
        <begin position="8"/>
        <end position="351"/>
    </location>
</feature>
<reference evidence="7 8" key="1">
    <citation type="submission" date="2020-07" db="EMBL/GenBank/DDBJ databases">
        <title>Taxonomic revisions and descriptions of new bacterial species based on genomic comparisons in the high-G+C-content subgroup of the family Alcaligenaceae.</title>
        <authorList>
            <person name="Szabo A."/>
            <person name="Felfoldi T."/>
        </authorList>
    </citation>
    <scope>NUCLEOTIDE SEQUENCE [LARGE SCALE GENOMIC DNA]</scope>
    <source>
        <strain evidence="7 8">LMG 24012</strain>
    </source>
</reference>
<evidence type="ECO:0000256" key="1">
    <source>
        <dbReference type="ARBA" id="ARBA00001974"/>
    </source>
</evidence>
<protein>
    <submittedName>
        <fullName evidence="7">FAD-dependent monooxygenase</fullName>
    </submittedName>
</protein>
<gene>
    <name evidence="7" type="ORF">H0A72_10135</name>
</gene>
<dbReference type="PANTHER" id="PTHR13789">
    <property type="entry name" value="MONOOXYGENASE"/>
    <property type="match status" value="1"/>
</dbReference>
<evidence type="ECO:0000256" key="4">
    <source>
        <dbReference type="ARBA" id="ARBA00023002"/>
    </source>
</evidence>
<dbReference type="RefSeq" id="WP_180154975.1">
    <property type="nucleotide sequence ID" value="NZ_JACCEM010000005.1"/>
</dbReference>
<dbReference type="InterPro" id="IPR036188">
    <property type="entry name" value="FAD/NAD-bd_sf"/>
</dbReference>
<accession>A0A853G1A2</accession>
<evidence type="ECO:0000313" key="7">
    <source>
        <dbReference type="EMBL" id="NYT49662.1"/>
    </source>
</evidence>
<evidence type="ECO:0000256" key="2">
    <source>
        <dbReference type="ARBA" id="ARBA00022630"/>
    </source>
</evidence>
<evidence type="ECO:0000256" key="3">
    <source>
        <dbReference type="ARBA" id="ARBA00022827"/>
    </source>
</evidence>
<evidence type="ECO:0000256" key="5">
    <source>
        <dbReference type="ARBA" id="ARBA00023033"/>
    </source>
</evidence>
<name>A0A853G1A2_9BURK</name>
<dbReference type="InterPro" id="IPR002938">
    <property type="entry name" value="FAD-bd"/>
</dbReference>
<evidence type="ECO:0000313" key="8">
    <source>
        <dbReference type="Proteomes" id="UP000559809"/>
    </source>
</evidence>
<dbReference type="GO" id="GO:0004497">
    <property type="term" value="F:monooxygenase activity"/>
    <property type="evidence" value="ECO:0007669"/>
    <property type="project" value="UniProtKB-KW"/>
</dbReference>
<dbReference type="PANTHER" id="PTHR13789:SF318">
    <property type="entry name" value="GERANYLGERANYL DIPHOSPHATE REDUCTASE"/>
    <property type="match status" value="1"/>
</dbReference>
<dbReference type="Proteomes" id="UP000559809">
    <property type="component" value="Unassembled WGS sequence"/>
</dbReference>
<comment type="caution">
    <text evidence="7">The sequence shown here is derived from an EMBL/GenBank/DDBJ whole genome shotgun (WGS) entry which is preliminary data.</text>
</comment>